<dbReference type="EMBL" id="JAABLM010000009">
    <property type="protein sequence ID" value="NBL65242.1"/>
    <property type="molecule type" value="Genomic_DNA"/>
</dbReference>
<dbReference type="SUPFAM" id="SSF103088">
    <property type="entry name" value="OmpA-like"/>
    <property type="match status" value="2"/>
</dbReference>
<keyword evidence="1" id="KW-0472">Membrane</keyword>
<dbReference type="InterPro" id="IPR050330">
    <property type="entry name" value="Bact_OuterMem_StrucFunc"/>
</dbReference>
<feature type="domain" description="OmpA-like" evidence="2">
    <location>
        <begin position="140"/>
        <end position="256"/>
    </location>
</feature>
<dbReference type="PANTHER" id="PTHR30329">
    <property type="entry name" value="STATOR ELEMENT OF FLAGELLAR MOTOR COMPLEX"/>
    <property type="match status" value="1"/>
</dbReference>
<dbReference type="PANTHER" id="PTHR30329:SF21">
    <property type="entry name" value="LIPOPROTEIN YIAD-RELATED"/>
    <property type="match status" value="1"/>
</dbReference>
<keyword evidence="4" id="KW-1185">Reference proteome</keyword>
<evidence type="ECO:0000259" key="2">
    <source>
        <dbReference type="PROSITE" id="PS51123"/>
    </source>
</evidence>
<dbReference type="PROSITE" id="PS51123">
    <property type="entry name" value="OMPA_2"/>
    <property type="match status" value="1"/>
</dbReference>
<reference evidence="4" key="1">
    <citation type="submission" date="2020-01" db="EMBL/GenBank/DDBJ databases">
        <title>Sphingomonas sp. strain CSW-10.</title>
        <authorList>
            <person name="Chen W.-M."/>
        </authorList>
    </citation>
    <scope>NUCLEOTIDE SEQUENCE [LARGE SCALE GENOMIC DNA]</scope>
    <source>
        <strain evidence="4">NST-5</strain>
    </source>
</reference>
<gene>
    <name evidence="3" type="ORF">GV828_08545</name>
</gene>
<evidence type="ECO:0000313" key="3">
    <source>
        <dbReference type="EMBL" id="NBL65242.1"/>
    </source>
</evidence>
<dbReference type="Proteomes" id="UP000798602">
    <property type="component" value="Unassembled WGS sequence"/>
</dbReference>
<dbReference type="Pfam" id="PF00691">
    <property type="entry name" value="OmpA"/>
    <property type="match status" value="2"/>
</dbReference>
<dbReference type="Gene3D" id="3.30.1330.60">
    <property type="entry name" value="OmpA-like domain"/>
    <property type="match status" value="2"/>
</dbReference>
<name>A0ABW9Z9J8_9FLAO</name>
<accession>A0ABW9Z9J8</accession>
<protein>
    <submittedName>
        <fullName evidence="3">OmpA family protein</fullName>
    </submittedName>
</protein>
<organism evidence="3 4">
    <name type="scientific">Flavobacterium ichthyis</name>
    <dbReference type="NCBI Taxonomy" id="2698827"/>
    <lineage>
        <taxon>Bacteria</taxon>
        <taxon>Pseudomonadati</taxon>
        <taxon>Bacteroidota</taxon>
        <taxon>Flavobacteriia</taxon>
        <taxon>Flavobacteriales</taxon>
        <taxon>Flavobacteriaceae</taxon>
        <taxon>Flavobacterium</taxon>
    </lineage>
</organism>
<proteinExistence type="predicted"/>
<dbReference type="InterPro" id="IPR006665">
    <property type="entry name" value="OmpA-like"/>
</dbReference>
<evidence type="ECO:0000313" key="4">
    <source>
        <dbReference type="Proteomes" id="UP000798602"/>
    </source>
</evidence>
<dbReference type="InterPro" id="IPR036737">
    <property type="entry name" value="OmpA-like_sf"/>
</dbReference>
<dbReference type="RefSeq" id="WP_166537069.1">
    <property type="nucleotide sequence ID" value="NZ_JAABLM010000009.1"/>
</dbReference>
<sequence>MKFSLIAFIFCLSTFAQERHYVIYFDTDIFEKTNSGNNLNQFSTENPKAIVTKIYGFCDQSASDSYNDTLSLKRAKFVENFLKKQNVNFAENLEIKGFGERFASAENQQSQRKVVVFFELKPEKQVLPNKLSHNINQLKVGEKLALPNLYFYNMSGQTVPSSEKTLTDLLETLVLNQKLKIEIQGHVCCVEGKDIYDIANLRARSIYNYLISKGINSERLRYKSFSNTQPVFPIPEKNEEERNANRRVEIMILANE</sequence>
<dbReference type="CDD" id="cd07185">
    <property type="entry name" value="OmpA_C-like"/>
    <property type="match status" value="1"/>
</dbReference>
<evidence type="ECO:0000256" key="1">
    <source>
        <dbReference type="PROSITE-ProRule" id="PRU00473"/>
    </source>
</evidence>
<comment type="caution">
    <text evidence="3">The sequence shown here is derived from an EMBL/GenBank/DDBJ whole genome shotgun (WGS) entry which is preliminary data.</text>
</comment>